<accession>U2P8Y4</accession>
<proteinExistence type="predicted"/>
<dbReference type="PATRIC" id="fig|1115809.3.peg.415"/>
<evidence type="ECO:0000313" key="4">
    <source>
        <dbReference type="Proteomes" id="UP000016648"/>
    </source>
</evidence>
<dbReference type="Gene3D" id="3.10.620.30">
    <property type="match status" value="1"/>
</dbReference>
<evidence type="ECO:0000259" key="2">
    <source>
        <dbReference type="SMART" id="SM00460"/>
    </source>
</evidence>
<name>U2P8Y4_9BACT</name>
<dbReference type="SMART" id="SM00460">
    <property type="entry name" value="TGc"/>
    <property type="match status" value="1"/>
</dbReference>
<comment type="caution">
    <text evidence="3">The sequence shown here is derived from an EMBL/GenBank/DDBJ whole genome shotgun (WGS) entry which is preliminary data.</text>
</comment>
<keyword evidence="4" id="KW-1185">Reference proteome</keyword>
<dbReference type="AlphaFoldDB" id="U2P8Y4"/>
<dbReference type="InterPro" id="IPR002931">
    <property type="entry name" value="Transglutaminase-like"/>
</dbReference>
<dbReference type="EMBL" id="AWEY01000007">
    <property type="protein sequence ID" value="ERK40169.1"/>
    <property type="molecule type" value="Genomic_DNA"/>
</dbReference>
<dbReference type="Pfam" id="PF01841">
    <property type="entry name" value="Transglut_core"/>
    <property type="match status" value="1"/>
</dbReference>
<organism evidence="3 4">
    <name type="scientific">Segatella baroniae F0067</name>
    <dbReference type="NCBI Taxonomy" id="1115809"/>
    <lineage>
        <taxon>Bacteria</taxon>
        <taxon>Pseudomonadati</taxon>
        <taxon>Bacteroidota</taxon>
        <taxon>Bacteroidia</taxon>
        <taxon>Bacteroidales</taxon>
        <taxon>Prevotellaceae</taxon>
        <taxon>Segatella</taxon>
    </lineage>
</organism>
<feature type="signal peptide" evidence="1">
    <location>
        <begin position="1"/>
        <end position="20"/>
    </location>
</feature>
<protein>
    <submittedName>
        <fullName evidence="3">Transglutaminase-like protein</fullName>
    </submittedName>
</protein>
<gene>
    <name evidence="3" type="ORF">HMPREF9135_0596</name>
</gene>
<dbReference type="Proteomes" id="UP000016648">
    <property type="component" value="Unassembled WGS sequence"/>
</dbReference>
<dbReference type="PANTHER" id="PTHR38339">
    <property type="entry name" value="TRANSGLUTAMINASE DOMAIN PROTEIN"/>
    <property type="match status" value="1"/>
</dbReference>
<evidence type="ECO:0000313" key="3">
    <source>
        <dbReference type="EMBL" id="ERK40169.1"/>
    </source>
</evidence>
<dbReference type="SUPFAM" id="SSF54001">
    <property type="entry name" value="Cysteine proteinases"/>
    <property type="match status" value="1"/>
</dbReference>
<sequence length="451" mass="52073">MMRKLTFLFVAMMAVSGARAQADGCPKDLRHRLLVDFNKSREEVKAYIRRYIPDVTDAQLDAWERSRALESMTIDGRKRYFHNAAPNLFRIDKACRHVKEAKDGPYHDGYEEVDRENIPAIMRTADKSTGWLAQPKRMRVTYTLTVNTDAVPAGKTVRCWLPFPRRDVNRQRDVKLIHSTMPAHISPPADSHSAVYMEQVARQGLPTVFRETFEYTVSGEYRGLKATDVKPYDHRSDVYRRFTGEDGRHVVFTPRLRLLADSLTRGVENPYLKARHIFTYIAENYPWASAREYSTIENIPSYVVENRHGDCGQVTLLFMTLCRLSGIPTHWQSGFMMHPGHDNLHDWCEAYFEGVGWVPVDQSFGLPSYAKDDAERYFFLGGIDSWRMIVNDDYGQPFFPSGKDADGKAVDGRKKHPRSETVDFQRGEVEWDGGNLYFDQWSWDIAIDYLP</sequence>
<dbReference type="PANTHER" id="PTHR38339:SF1">
    <property type="entry name" value="TRANSGLUTAMINASE-LIKE DOMAIN-CONTAINING PROTEIN"/>
    <property type="match status" value="1"/>
</dbReference>
<reference evidence="3 4" key="1">
    <citation type="submission" date="2013-08" db="EMBL/GenBank/DDBJ databases">
        <authorList>
            <person name="Durkin A.S."/>
            <person name="Haft D.R."/>
            <person name="McCorrison J."/>
            <person name="Torralba M."/>
            <person name="Gillis M."/>
            <person name="Haft D.H."/>
            <person name="Methe B."/>
            <person name="Sutton G."/>
            <person name="Nelson K.E."/>
        </authorList>
    </citation>
    <scope>NUCLEOTIDE SEQUENCE [LARGE SCALE GENOMIC DNA]</scope>
    <source>
        <strain evidence="3 4">F0067</strain>
    </source>
</reference>
<dbReference type="InterPro" id="IPR038765">
    <property type="entry name" value="Papain-like_cys_pep_sf"/>
</dbReference>
<feature type="chain" id="PRO_5004632436" evidence="1">
    <location>
        <begin position="21"/>
        <end position="451"/>
    </location>
</feature>
<keyword evidence="1" id="KW-0732">Signal</keyword>
<evidence type="ECO:0000256" key="1">
    <source>
        <dbReference type="SAM" id="SignalP"/>
    </source>
</evidence>
<feature type="domain" description="Transglutaminase-like" evidence="2">
    <location>
        <begin position="303"/>
        <end position="364"/>
    </location>
</feature>